<keyword evidence="2" id="KW-1185">Reference proteome</keyword>
<accession>A0ABP9D8X8</accession>
<reference evidence="2" key="1">
    <citation type="journal article" date="2019" name="Int. J. Syst. Evol. Microbiol.">
        <title>The Global Catalogue of Microorganisms (GCM) 10K type strain sequencing project: providing services to taxonomists for standard genome sequencing and annotation.</title>
        <authorList>
            <consortium name="The Broad Institute Genomics Platform"/>
            <consortium name="The Broad Institute Genome Sequencing Center for Infectious Disease"/>
            <person name="Wu L."/>
            <person name="Ma J."/>
        </authorList>
    </citation>
    <scope>NUCLEOTIDE SEQUENCE [LARGE SCALE GENOMIC DNA]</scope>
    <source>
        <strain evidence="2">JCM 13006</strain>
    </source>
</reference>
<dbReference type="Proteomes" id="UP001501752">
    <property type="component" value="Unassembled WGS sequence"/>
</dbReference>
<dbReference type="InterPro" id="IPR024747">
    <property type="entry name" value="Pyridox_Oxase-rel"/>
</dbReference>
<proteinExistence type="predicted"/>
<dbReference type="SUPFAM" id="SSF50475">
    <property type="entry name" value="FMN-binding split barrel"/>
    <property type="match status" value="1"/>
</dbReference>
<organism evidence="1 2">
    <name type="scientific">Kitasatospora terrestris</name>
    <dbReference type="NCBI Taxonomy" id="258051"/>
    <lineage>
        <taxon>Bacteria</taxon>
        <taxon>Bacillati</taxon>
        <taxon>Actinomycetota</taxon>
        <taxon>Actinomycetes</taxon>
        <taxon>Kitasatosporales</taxon>
        <taxon>Streptomycetaceae</taxon>
        <taxon>Kitasatospora</taxon>
    </lineage>
</organism>
<dbReference type="InterPro" id="IPR010982">
    <property type="entry name" value="Lambda_DNA-bd_dom_sf"/>
</dbReference>
<evidence type="ECO:0000313" key="1">
    <source>
        <dbReference type="EMBL" id="GAA4833558.1"/>
    </source>
</evidence>
<dbReference type="Pfam" id="PF12900">
    <property type="entry name" value="Pyridox_ox_2"/>
    <property type="match status" value="1"/>
</dbReference>
<protein>
    <submittedName>
        <fullName evidence="1">Pyridoxamine 5'-phosphate oxidase family protein</fullName>
    </submittedName>
</protein>
<name>A0ABP9D8X8_9ACTN</name>
<comment type="caution">
    <text evidence="1">The sequence shown here is derived from an EMBL/GenBank/DDBJ whole genome shotgun (WGS) entry which is preliminary data.</text>
</comment>
<dbReference type="Gene3D" id="2.30.110.10">
    <property type="entry name" value="Electron Transport, Fmn-binding Protein, Chain A"/>
    <property type="match status" value="1"/>
</dbReference>
<gene>
    <name evidence="1" type="ORF">GCM10023235_05060</name>
</gene>
<evidence type="ECO:0000313" key="2">
    <source>
        <dbReference type="Proteomes" id="UP001501752"/>
    </source>
</evidence>
<dbReference type="RefSeq" id="WP_345695097.1">
    <property type="nucleotide sequence ID" value="NZ_BAABIS010000001.1"/>
</dbReference>
<dbReference type="SUPFAM" id="SSF47413">
    <property type="entry name" value="lambda repressor-like DNA-binding domains"/>
    <property type="match status" value="1"/>
</dbReference>
<dbReference type="InterPro" id="IPR012349">
    <property type="entry name" value="Split_barrel_FMN-bd"/>
</dbReference>
<dbReference type="EMBL" id="BAABIS010000001">
    <property type="protein sequence ID" value="GAA4833558.1"/>
    <property type="molecule type" value="Genomic_DNA"/>
</dbReference>
<sequence length="224" mass="24485">MDTRLHPDPQVLARRIADRMARLDMDEEELAREAGMSPQYLAVLTASGPGFDPNGFLRVAAALGLTYRELIEGRADLPPGQGAPGLRPALLRFGEEECWDRLGNRGVGRIVLPAEPAPLAFPVNYAVDGRTIVYRTNPDGAAAAPDGTAVSFQVDRIDDHRSHGWSVLLTGTVERITDPPTLQRLLRDLAVQPWAGGPRLLWIRVRPQQITGRRITSTLNGGDD</sequence>